<proteinExistence type="predicted"/>
<organism evidence="1 2">
    <name type="scientific">Sistotremastrum suecicum HHB10207 ss-3</name>
    <dbReference type="NCBI Taxonomy" id="1314776"/>
    <lineage>
        <taxon>Eukaryota</taxon>
        <taxon>Fungi</taxon>
        <taxon>Dikarya</taxon>
        <taxon>Basidiomycota</taxon>
        <taxon>Agaricomycotina</taxon>
        <taxon>Agaricomycetes</taxon>
        <taxon>Sistotremastrales</taxon>
        <taxon>Sistotremastraceae</taxon>
        <taxon>Sistotremastrum</taxon>
    </lineage>
</organism>
<evidence type="ECO:0008006" key="3">
    <source>
        <dbReference type="Google" id="ProtNLM"/>
    </source>
</evidence>
<sequence length="300" mass="33836">MRNLDTILDISFTSLISPSSTEKSSPEAEPHDHDVVRLPLELLMCIMELASEDKKTALAITRSCRTLFQIPEPQLYNVVHLRTAHHALSFQHALERKRSRGKYVRRLSINHDVSSSNLSKLLPMCPALQRLTSPPTVIQHALVLPQEVFIVGMGHPKSPRRSDFQLDISRTAIPSSAITHLHLSMRYLYSTFSADIIAPINCLKSVTHLAIDSIYSLDANIIHERLVDNLHPNLRSVVLVASDENNYWSLHPTTLLTPREPRLTVFLPTKEESRDLFLGSISIWDLVPSTPPNEKTAELQ</sequence>
<protein>
    <recommendedName>
        <fullName evidence="3">F-box domain-containing protein</fullName>
    </recommendedName>
</protein>
<keyword evidence="2" id="KW-1185">Reference proteome</keyword>
<evidence type="ECO:0000313" key="2">
    <source>
        <dbReference type="Proteomes" id="UP000076798"/>
    </source>
</evidence>
<gene>
    <name evidence="1" type="ORF">SISSUDRAFT_565096</name>
</gene>
<accession>A0A166EU28</accession>
<dbReference type="AlphaFoldDB" id="A0A166EU28"/>
<evidence type="ECO:0000313" key="1">
    <source>
        <dbReference type="EMBL" id="KZT39947.1"/>
    </source>
</evidence>
<name>A0A166EU28_9AGAM</name>
<dbReference type="Proteomes" id="UP000076798">
    <property type="component" value="Unassembled WGS sequence"/>
</dbReference>
<reference evidence="1 2" key="1">
    <citation type="journal article" date="2016" name="Mol. Biol. Evol.">
        <title>Comparative Genomics of Early-Diverging Mushroom-Forming Fungi Provides Insights into the Origins of Lignocellulose Decay Capabilities.</title>
        <authorList>
            <person name="Nagy L.G."/>
            <person name="Riley R."/>
            <person name="Tritt A."/>
            <person name="Adam C."/>
            <person name="Daum C."/>
            <person name="Floudas D."/>
            <person name="Sun H."/>
            <person name="Yadav J.S."/>
            <person name="Pangilinan J."/>
            <person name="Larsson K.H."/>
            <person name="Matsuura K."/>
            <person name="Barry K."/>
            <person name="Labutti K."/>
            <person name="Kuo R."/>
            <person name="Ohm R.A."/>
            <person name="Bhattacharya S.S."/>
            <person name="Shirouzu T."/>
            <person name="Yoshinaga Y."/>
            <person name="Martin F.M."/>
            <person name="Grigoriev I.V."/>
            <person name="Hibbett D.S."/>
        </authorList>
    </citation>
    <scope>NUCLEOTIDE SEQUENCE [LARGE SCALE GENOMIC DNA]</scope>
    <source>
        <strain evidence="1 2">HHB10207 ss-3</strain>
    </source>
</reference>
<dbReference type="EMBL" id="KV428039">
    <property type="protein sequence ID" value="KZT39947.1"/>
    <property type="molecule type" value="Genomic_DNA"/>
</dbReference>